<dbReference type="PANTHER" id="PTHR18763">
    <property type="entry name" value="WD-REPEAT PROTEIN 18"/>
    <property type="match status" value="1"/>
</dbReference>
<comment type="caution">
    <text evidence="5">The sequence shown here is derived from an EMBL/GenBank/DDBJ whole genome shotgun (WGS) entry which is preliminary data.</text>
</comment>
<dbReference type="InterPro" id="IPR015943">
    <property type="entry name" value="WD40/YVTN_repeat-like_dom_sf"/>
</dbReference>
<dbReference type="EMBL" id="JBGFUD010014975">
    <property type="protein sequence ID" value="MFH4984036.1"/>
    <property type="molecule type" value="Genomic_DNA"/>
</dbReference>
<dbReference type="InterPro" id="IPR045227">
    <property type="entry name" value="WDR18/Ipi3/RID3"/>
</dbReference>
<keyword evidence="1 3" id="KW-0853">WD repeat</keyword>
<dbReference type="PROSITE" id="PS50294">
    <property type="entry name" value="WD_REPEATS_REGION"/>
    <property type="match status" value="1"/>
</dbReference>
<evidence type="ECO:0000256" key="3">
    <source>
        <dbReference type="PROSITE-ProRule" id="PRU00221"/>
    </source>
</evidence>
<evidence type="ECO:0000313" key="5">
    <source>
        <dbReference type="EMBL" id="MFH4984036.1"/>
    </source>
</evidence>
<evidence type="ECO:0000313" key="6">
    <source>
        <dbReference type="Proteomes" id="UP001608902"/>
    </source>
</evidence>
<protein>
    <submittedName>
        <fullName evidence="5">Uncharacterized protein</fullName>
    </submittedName>
</protein>
<evidence type="ECO:0000256" key="1">
    <source>
        <dbReference type="ARBA" id="ARBA00022574"/>
    </source>
</evidence>
<accession>A0ABD6EVW1</accession>
<dbReference type="InterPro" id="IPR001680">
    <property type="entry name" value="WD40_rpt"/>
</dbReference>
<feature type="repeat" description="WD" evidence="3">
    <location>
        <begin position="15"/>
        <end position="56"/>
    </location>
</feature>
<evidence type="ECO:0000256" key="2">
    <source>
        <dbReference type="ARBA" id="ARBA00022737"/>
    </source>
</evidence>
<dbReference type="InterPro" id="IPR036322">
    <property type="entry name" value="WD40_repeat_dom_sf"/>
</dbReference>
<dbReference type="AlphaFoldDB" id="A0ABD6EVW1"/>
<keyword evidence="6" id="KW-1185">Reference proteome</keyword>
<dbReference type="SMART" id="SM00320">
    <property type="entry name" value="WD40"/>
    <property type="match status" value="1"/>
</dbReference>
<dbReference type="PROSITE" id="PS50082">
    <property type="entry name" value="WD_REPEATS_2"/>
    <property type="match status" value="1"/>
</dbReference>
<name>A0ABD6EVW1_9BILA</name>
<dbReference type="SUPFAM" id="SSF50978">
    <property type="entry name" value="WD40 repeat-like"/>
    <property type="match status" value="1"/>
</dbReference>
<reference evidence="5 6" key="1">
    <citation type="submission" date="2024-08" db="EMBL/GenBank/DDBJ databases">
        <title>Gnathostoma spinigerum genome.</title>
        <authorList>
            <person name="Gonzalez-Bertolin B."/>
            <person name="Monzon S."/>
            <person name="Zaballos A."/>
            <person name="Jimenez P."/>
            <person name="Dekumyoy P."/>
            <person name="Varona S."/>
            <person name="Cuesta I."/>
            <person name="Sumanam S."/>
            <person name="Adisakwattana P."/>
            <person name="Gasser R.B."/>
            <person name="Hernandez-Gonzalez A."/>
            <person name="Young N.D."/>
            <person name="Perteguer M.J."/>
        </authorList>
    </citation>
    <scope>NUCLEOTIDE SEQUENCE [LARGE SCALE GENOMIC DNA]</scope>
    <source>
        <strain evidence="5">AL3</strain>
        <tissue evidence="5">Liver</tissue>
    </source>
</reference>
<dbReference type="PANTHER" id="PTHR18763:SF0">
    <property type="entry name" value="WD REPEAT-CONTAINING PROTEIN 18"/>
    <property type="match status" value="1"/>
</dbReference>
<keyword evidence="2" id="KW-0677">Repeat</keyword>
<dbReference type="Gene3D" id="2.130.10.10">
    <property type="entry name" value="YVTN repeat-like/Quinoprotein amine dehydrogenase"/>
    <property type="match status" value="1"/>
</dbReference>
<evidence type="ECO:0000256" key="4">
    <source>
        <dbReference type="SAM" id="MobiDB-lite"/>
    </source>
</evidence>
<gene>
    <name evidence="5" type="ORF">AB6A40_010745</name>
</gene>
<feature type="region of interest" description="Disordered" evidence="4">
    <location>
        <begin position="139"/>
        <end position="163"/>
    </location>
</feature>
<feature type="compositionally biased region" description="Basic and acidic residues" evidence="4">
    <location>
        <begin position="141"/>
        <end position="163"/>
    </location>
</feature>
<sequence>MVNTVGEEDSSASVFKGHLNEVRCTAVNHDGSLLASGDASGLYCVWDVLNGQCLRSQQTKGPICNLSFIIGWKKPNERVKYRKEVMRSLQRQPRANSFVRVIHLLDEPIETSGSEEHSKRYNLDAYLERLRLQESSYEISRTTRERTDTKDEHTVAESDHAEQARLDSSKLDEVVASLKARIAYLEKYNREIYTFAASKILEK</sequence>
<organism evidence="5 6">
    <name type="scientific">Gnathostoma spinigerum</name>
    <dbReference type="NCBI Taxonomy" id="75299"/>
    <lineage>
        <taxon>Eukaryota</taxon>
        <taxon>Metazoa</taxon>
        <taxon>Ecdysozoa</taxon>
        <taxon>Nematoda</taxon>
        <taxon>Chromadorea</taxon>
        <taxon>Rhabditida</taxon>
        <taxon>Spirurina</taxon>
        <taxon>Gnathostomatomorpha</taxon>
        <taxon>Gnathostomatoidea</taxon>
        <taxon>Gnathostomatidae</taxon>
        <taxon>Gnathostoma</taxon>
    </lineage>
</organism>
<proteinExistence type="predicted"/>
<dbReference type="Proteomes" id="UP001608902">
    <property type="component" value="Unassembled WGS sequence"/>
</dbReference>